<gene>
    <name evidence="1" type="ORF">LCGC14_0294830</name>
</gene>
<name>A0A0F9TS35_9ZZZZ</name>
<organism evidence="1">
    <name type="scientific">marine sediment metagenome</name>
    <dbReference type="NCBI Taxonomy" id="412755"/>
    <lineage>
        <taxon>unclassified sequences</taxon>
        <taxon>metagenomes</taxon>
        <taxon>ecological metagenomes</taxon>
    </lineage>
</organism>
<accession>A0A0F9TS35</accession>
<comment type="caution">
    <text evidence="1">The sequence shown here is derived from an EMBL/GenBank/DDBJ whole genome shotgun (WGS) entry which is preliminary data.</text>
</comment>
<proteinExistence type="predicted"/>
<protein>
    <submittedName>
        <fullName evidence="1">Uncharacterized protein</fullName>
    </submittedName>
</protein>
<reference evidence="1" key="1">
    <citation type="journal article" date="2015" name="Nature">
        <title>Complex archaea that bridge the gap between prokaryotes and eukaryotes.</title>
        <authorList>
            <person name="Spang A."/>
            <person name="Saw J.H."/>
            <person name="Jorgensen S.L."/>
            <person name="Zaremba-Niedzwiedzka K."/>
            <person name="Martijn J."/>
            <person name="Lind A.E."/>
            <person name="van Eijk R."/>
            <person name="Schleper C."/>
            <person name="Guy L."/>
            <person name="Ettema T.J."/>
        </authorList>
    </citation>
    <scope>NUCLEOTIDE SEQUENCE</scope>
</reference>
<evidence type="ECO:0000313" key="1">
    <source>
        <dbReference type="EMBL" id="KKN83830.1"/>
    </source>
</evidence>
<dbReference type="EMBL" id="LAZR01000179">
    <property type="protein sequence ID" value="KKN83830.1"/>
    <property type="molecule type" value="Genomic_DNA"/>
</dbReference>
<sequence length="53" mass="6193">MNISGAITSANTPTFDYERQAWVKDGRYIRCGHQEKMDCRCYGRLHEGERVNK</sequence>
<dbReference type="AlphaFoldDB" id="A0A0F9TS35"/>